<dbReference type="GO" id="GO:0017108">
    <property type="term" value="F:5'-flap endonuclease activity"/>
    <property type="evidence" value="ECO:0007669"/>
    <property type="project" value="InterPro"/>
</dbReference>
<feature type="compositionally biased region" description="Low complexity" evidence="10">
    <location>
        <begin position="540"/>
        <end position="566"/>
    </location>
</feature>
<dbReference type="Pfam" id="PF02178">
    <property type="entry name" value="AT_hook"/>
    <property type="match status" value="2"/>
</dbReference>
<feature type="compositionally biased region" description="Low complexity" evidence="10">
    <location>
        <begin position="621"/>
        <end position="636"/>
    </location>
</feature>
<evidence type="ECO:0000256" key="6">
    <source>
        <dbReference type="ARBA" id="ARBA00023204"/>
    </source>
</evidence>
<keyword evidence="3 9" id="KW-0597">Phosphoprotein</keyword>
<feature type="region of interest" description="Disordered" evidence="10">
    <location>
        <begin position="167"/>
        <end position="193"/>
    </location>
</feature>
<comment type="PTM">
    <text evidence="9">Phosphorylated in response to DNA damage.</text>
</comment>
<evidence type="ECO:0000313" key="11">
    <source>
        <dbReference type="EMBL" id="KAK3938439.1"/>
    </source>
</evidence>
<feature type="region of interest" description="Disordered" evidence="10">
    <location>
        <begin position="1"/>
        <end position="46"/>
    </location>
</feature>
<dbReference type="Pfam" id="PF09494">
    <property type="entry name" value="Slx4"/>
    <property type="match status" value="1"/>
</dbReference>
<feature type="compositionally biased region" description="Basic and acidic residues" evidence="10">
    <location>
        <begin position="135"/>
        <end position="149"/>
    </location>
</feature>
<dbReference type="InterPro" id="IPR027784">
    <property type="entry name" value="Slx4_ascomycetes"/>
</dbReference>
<feature type="compositionally biased region" description="Pro residues" evidence="10">
    <location>
        <begin position="89"/>
        <end position="99"/>
    </location>
</feature>
<evidence type="ECO:0000256" key="10">
    <source>
        <dbReference type="SAM" id="MobiDB-lite"/>
    </source>
</evidence>
<feature type="region of interest" description="Disordered" evidence="10">
    <location>
        <begin position="53"/>
        <end position="72"/>
    </location>
</feature>
<dbReference type="AlphaFoldDB" id="A0AAN6N3L7"/>
<evidence type="ECO:0000313" key="12">
    <source>
        <dbReference type="Proteomes" id="UP001303473"/>
    </source>
</evidence>
<dbReference type="GO" id="GO:0033557">
    <property type="term" value="C:Slx1-Slx4 complex"/>
    <property type="evidence" value="ECO:0007669"/>
    <property type="project" value="UniProtKB-UniRule"/>
</dbReference>
<dbReference type="GO" id="GO:0003677">
    <property type="term" value="F:DNA binding"/>
    <property type="evidence" value="ECO:0007669"/>
    <property type="project" value="InterPro"/>
</dbReference>
<accession>A0AAN6N3L7</accession>
<organism evidence="11 12">
    <name type="scientific">Diplogelasinospora grovesii</name>
    <dbReference type="NCBI Taxonomy" id="303347"/>
    <lineage>
        <taxon>Eukaryota</taxon>
        <taxon>Fungi</taxon>
        <taxon>Dikarya</taxon>
        <taxon>Ascomycota</taxon>
        <taxon>Pezizomycotina</taxon>
        <taxon>Sordariomycetes</taxon>
        <taxon>Sordariomycetidae</taxon>
        <taxon>Sordariales</taxon>
        <taxon>Diplogelasinosporaceae</taxon>
        <taxon>Diplogelasinospora</taxon>
    </lineage>
</organism>
<dbReference type="GO" id="GO:0006260">
    <property type="term" value="P:DNA replication"/>
    <property type="evidence" value="ECO:0007669"/>
    <property type="project" value="InterPro"/>
</dbReference>
<evidence type="ECO:0000256" key="1">
    <source>
        <dbReference type="ARBA" id="ARBA00004123"/>
    </source>
</evidence>
<comment type="caution">
    <text evidence="11">The sequence shown here is derived from an EMBL/GenBank/DDBJ whole genome shotgun (WGS) entry which is preliminary data.</text>
</comment>
<name>A0AAN6N3L7_9PEZI</name>
<gene>
    <name evidence="9" type="primary">SLX4</name>
    <name evidence="11" type="ORF">QBC46DRAFT_390117</name>
</gene>
<evidence type="ECO:0000256" key="9">
    <source>
        <dbReference type="HAMAP-Rule" id="MF_03110"/>
    </source>
</evidence>
<sequence>MIASSPSEKPRRKVKGTKDVATHGQTKLPKGKVTKSVAKDKPTKKKAEIVSRHFVDDETPPNAISKPEPVTVNDPVALEPALRRRIDWTPPPEIMPPLPQMDSSVVREVSSQTQGASLTTGDTSRDLFKNLLDTYGRKPDDPEASERSISELTTDVLGKRKLIEMVATTTNKPKTPEVSPAKSKAPKKKPRTITDLATAAYRLPDESDVSVSTGNSKTESLLEYFAVSDGQAGPSGKQTGAKTVNAKKGANSKKPSKKKAEPRKQILLSPTSALRQVSRQDFVFGTASQLATEEDPELLRALHKAMTASNQDLDDPFVSPSPVTSNLAVQRSAGRKLWAAGARDEGGDLLDLAVVDLTESPAFPRDYSLPVILREDATADAQSPIAHKSPVEIPSSDDEALFGTKFVDVDSLVKAKPNLTQRKDESNVLNLSHDALETNQAGPVDDVDFGPPPSNQEQYKLIEEIQSQSQSPLSNSPKQPVDGPPRPKFELYTDAQLAREIASYGFKAVKRRTAMIALLDQCWSSKNPTPAPGTRPTNHASMSTASSATAVAPNPAASAPAAPVAKPRGRPRKSSEQAAATAPPDADAPQVAQAVKKPRGRPKKDAAGTAAPPTRNAPRVTKATKTKAAAATAKSAPDPPPLAPQVVVAPSPRRRGKAKAVAPEPVTVLEIADSDSDSDCSLSSLSDMDGLFSSDAEQAVDVSMSTSIGEDREMSLVSMDPTDQQTVMFSCITKAVTTAPPATDPLHPSWHEKMLMYDPIILEDLAAWLNAGRLDTVGYDGEVSPFDVKKWCESKSICCLWRNNLHGVARKRL</sequence>
<dbReference type="PRINTS" id="PR00929">
    <property type="entry name" value="ATHOOK"/>
</dbReference>
<dbReference type="Proteomes" id="UP001303473">
    <property type="component" value="Unassembled WGS sequence"/>
</dbReference>
<keyword evidence="6 9" id="KW-0234">DNA repair</keyword>
<feature type="region of interest" description="Disordered" evidence="10">
    <location>
        <begin position="228"/>
        <end position="268"/>
    </location>
</feature>
<evidence type="ECO:0000256" key="3">
    <source>
        <dbReference type="ARBA" id="ARBA00022553"/>
    </source>
</evidence>
<reference evidence="12" key="1">
    <citation type="journal article" date="2023" name="Mol. Phylogenet. Evol.">
        <title>Genome-scale phylogeny and comparative genomics of the fungal order Sordariales.</title>
        <authorList>
            <person name="Hensen N."/>
            <person name="Bonometti L."/>
            <person name="Westerberg I."/>
            <person name="Brannstrom I.O."/>
            <person name="Guillou S."/>
            <person name="Cros-Aarteil S."/>
            <person name="Calhoun S."/>
            <person name="Haridas S."/>
            <person name="Kuo A."/>
            <person name="Mondo S."/>
            <person name="Pangilinan J."/>
            <person name="Riley R."/>
            <person name="LaButti K."/>
            <person name="Andreopoulos B."/>
            <person name="Lipzen A."/>
            <person name="Chen C."/>
            <person name="Yan M."/>
            <person name="Daum C."/>
            <person name="Ng V."/>
            <person name="Clum A."/>
            <person name="Steindorff A."/>
            <person name="Ohm R.A."/>
            <person name="Martin F."/>
            <person name="Silar P."/>
            <person name="Natvig D.O."/>
            <person name="Lalanne C."/>
            <person name="Gautier V."/>
            <person name="Ament-Velasquez S.L."/>
            <person name="Kruys A."/>
            <person name="Hutchinson M.I."/>
            <person name="Powell A.J."/>
            <person name="Barry K."/>
            <person name="Miller A.N."/>
            <person name="Grigoriev I.V."/>
            <person name="Debuchy R."/>
            <person name="Gladieux P."/>
            <person name="Hiltunen Thoren M."/>
            <person name="Johannesson H."/>
        </authorList>
    </citation>
    <scope>NUCLEOTIDE SEQUENCE [LARGE SCALE GENOMIC DNA]</scope>
    <source>
        <strain evidence="12">CBS 340.73</strain>
    </source>
</reference>
<protein>
    <recommendedName>
        <fullName evidence="8 9">Structure-specific endonuclease subunit SLX4</fullName>
    </recommendedName>
</protein>
<dbReference type="HAMAP" id="MF_03110">
    <property type="entry name" value="Endonuc_su_Slx4"/>
    <property type="match status" value="1"/>
</dbReference>
<feature type="region of interest" description="Disordered" evidence="10">
    <location>
        <begin position="523"/>
        <end position="647"/>
    </location>
</feature>
<feature type="compositionally biased region" description="Polar residues" evidence="10">
    <location>
        <begin position="109"/>
        <end position="122"/>
    </location>
</feature>
<evidence type="ECO:0000256" key="7">
    <source>
        <dbReference type="ARBA" id="ARBA00023242"/>
    </source>
</evidence>
<evidence type="ECO:0000256" key="4">
    <source>
        <dbReference type="ARBA" id="ARBA00022763"/>
    </source>
</evidence>
<feature type="compositionally biased region" description="Basic and acidic residues" evidence="10">
    <location>
        <begin position="37"/>
        <end position="46"/>
    </location>
</feature>
<comment type="subcellular location">
    <subcellularLocation>
        <location evidence="1 9">Nucleus</location>
    </subcellularLocation>
</comment>
<keyword evidence="7 9" id="KW-0539">Nucleus</keyword>
<evidence type="ECO:0000256" key="8">
    <source>
        <dbReference type="ARBA" id="ARBA00029496"/>
    </source>
</evidence>
<dbReference type="GO" id="GO:0006310">
    <property type="term" value="P:DNA recombination"/>
    <property type="evidence" value="ECO:0007669"/>
    <property type="project" value="UniProtKB-UniRule"/>
</dbReference>
<feature type="compositionally biased region" description="Low complexity" evidence="10">
    <location>
        <begin position="577"/>
        <end position="595"/>
    </location>
</feature>
<evidence type="ECO:0000256" key="5">
    <source>
        <dbReference type="ARBA" id="ARBA00023172"/>
    </source>
</evidence>
<evidence type="ECO:0000256" key="2">
    <source>
        <dbReference type="ARBA" id="ARBA00006661"/>
    </source>
</evidence>
<proteinExistence type="inferred from homology"/>
<comment type="similarity">
    <text evidence="2 9">Belongs to the SLX4 family.</text>
</comment>
<dbReference type="EMBL" id="MU853829">
    <property type="protein sequence ID" value="KAK3938439.1"/>
    <property type="molecule type" value="Genomic_DNA"/>
</dbReference>
<comment type="subunit">
    <text evidence="9">Forms a heterodimer with SLX1.</text>
</comment>
<keyword evidence="5 9" id="KW-0233">DNA recombination</keyword>
<dbReference type="PROSITE" id="PS00354">
    <property type="entry name" value="HMGI_Y"/>
    <property type="match status" value="1"/>
</dbReference>
<keyword evidence="4 9" id="KW-0227">DNA damage</keyword>
<dbReference type="InterPro" id="IPR017956">
    <property type="entry name" value="AT_hook_DNA-bd_motif"/>
</dbReference>
<dbReference type="GO" id="GO:0006281">
    <property type="term" value="P:DNA repair"/>
    <property type="evidence" value="ECO:0007669"/>
    <property type="project" value="UniProtKB-UniRule"/>
</dbReference>
<comment type="function">
    <text evidence="9">Regulatory subunit of the SLX1-SLX4 structure-specific endonuclease that resolves DNA secondary structures generated during DNA repair and recombination. Has endonuclease activity towards branched DNA substrates, introducing single-strand cuts in duplex DNA close to junctions with ss-DNA.</text>
</comment>
<feature type="compositionally biased region" description="Low complexity" evidence="10">
    <location>
        <begin position="466"/>
        <end position="480"/>
    </location>
</feature>
<dbReference type="SMART" id="SM00384">
    <property type="entry name" value="AT_hook"/>
    <property type="match status" value="2"/>
</dbReference>
<keyword evidence="12" id="KW-1185">Reference proteome</keyword>
<dbReference type="GO" id="GO:0006355">
    <property type="term" value="P:regulation of DNA-templated transcription"/>
    <property type="evidence" value="ECO:0007669"/>
    <property type="project" value="InterPro"/>
</dbReference>
<dbReference type="InterPro" id="IPR018574">
    <property type="entry name" value="Structure-sp_endonuc_su_Slx4"/>
</dbReference>
<feature type="region of interest" description="Disordered" evidence="10">
    <location>
        <begin position="87"/>
        <end position="154"/>
    </location>
</feature>
<feature type="region of interest" description="Disordered" evidence="10">
    <location>
        <begin position="466"/>
        <end position="489"/>
    </location>
</feature>
<dbReference type="InterPro" id="IPR000637">
    <property type="entry name" value="HMGI/Y_DNA-bd_CS"/>
</dbReference>
<dbReference type="CDD" id="cd22999">
    <property type="entry name" value="SAP_SLX4"/>
    <property type="match status" value="1"/>
</dbReference>